<proteinExistence type="predicted"/>
<dbReference type="Proteomes" id="UP001366060">
    <property type="component" value="Unassembled WGS sequence"/>
</dbReference>
<organism evidence="1 2">
    <name type="scientific">Psychromonas arctica</name>
    <dbReference type="NCBI Taxonomy" id="168275"/>
    <lineage>
        <taxon>Bacteria</taxon>
        <taxon>Pseudomonadati</taxon>
        <taxon>Pseudomonadota</taxon>
        <taxon>Gammaproteobacteria</taxon>
        <taxon>Alteromonadales</taxon>
        <taxon>Psychromonadaceae</taxon>
        <taxon>Psychromonas</taxon>
    </lineage>
</organism>
<dbReference type="EMBL" id="JBAKBA010000039">
    <property type="protein sequence ID" value="MEL0660344.1"/>
    <property type="molecule type" value="Genomic_DNA"/>
</dbReference>
<comment type="caution">
    <text evidence="1">The sequence shown here is derived from an EMBL/GenBank/DDBJ whole genome shotgun (WGS) entry which is preliminary data.</text>
</comment>
<evidence type="ECO:0000313" key="2">
    <source>
        <dbReference type="Proteomes" id="UP001366060"/>
    </source>
</evidence>
<reference evidence="1 2" key="1">
    <citation type="submission" date="2024-02" db="EMBL/GenBank/DDBJ databases">
        <title>Bacteria isolated from the canopy kelp, Nereocystis luetkeana.</title>
        <authorList>
            <person name="Pfister C.A."/>
            <person name="Younker I.T."/>
            <person name="Light S.H."/>
        </authorList>
    </citation>
    <scope>NUCLEOTIDE SEQUENCE [LARGE SCALE GENOMIC DNA]</scope>
    <source>
        <strain evidence="1 2">TI.2.07</strain>
    </source>
</reference>
<evidence type="ECO:0008006" key="3">
    <source>
        <dbReference type="Google" id="ProtNLM"/>
    </source>
</evidence>
<name>A0ABU9HEL5_9GAMM</name>
<protein>
    <recommendedName>
        <fullName evidence="3">HNH endonuclease</fullName>
    </recommendedName>
</protein>
<keyword evidence="2" id="KW-1185">Reference proteome</keyword>
<gene>
    <name evidence="1" type="ORF">V6255_14490</name>
</gene>
<accession>A0ABU9HEL5</accession>
<evidence type="ECO:0000313" key="1">
    <source>
        <dbReference type="EMBL" id="MEL0660344.1"/>
    </source>
</evidence>
<sequence>MATFFAVEVPFNYRNTCWFCGEPSDKKIKFPKHEYEINILDHQALSLPSCKECANIVTRSAFPSIYSYRDAVKQALTTKHQKVLSIGSNWTKQELEESELEGSAFEGFKRSAWPMFEMMQARINYQGWPLVINNELLVVDSDNESFEFDGVQYVSLDDAVTHAVKTFFLDEALFTKVLSVLGKKKFSQAIRLCRLYPNLTPKTREDVFLEILDSIGI</sequence>
<dbReference type="RefSeq" id="WP_341628805.1">
    <property type="nucleotide sequence ID" value="NZ_JBAKBA010000039.1"/>
</dbReference>